<dbReference type="PANTHER" id="PTHR43272:SF11">
    <property type="entry name" value="AMP-DEPENDENT SYNTHETASE_LIGASE DOMAIN-CONTAINING PROTEIN"/>
    <property type="match status" value="1"/>
</dbReference>
<name>A0A423WHG8_CYTCH</name>
<dbReference type="OrthoDB" id="4138492at2759"/>
<comment type="caution">
    <text evidence="3">The sequence shown here is derived from an EMBL/GenBank/DDBJ whole genome shotgun (WGS) entry which is preliminary data.</text>
</comment>
<accession>A0A423WHG8</accession>
<dbReference type="GO" id="GO:0016020">
    <property type="term" value="C:membrane"/>
    <property type="evidence" value="ECO:0007669"/>
    <property type="project" value="TreeGrafter"/>
</dbReference>
<reference evidence="3 4" key="1">
    <citation type="submission" date="2015-09" db="EMBL/GenBank/DDBJ databases">
        <title>Host preference determinants of Valsa canker pathogens revealed by comparative genomics.</title>
        <authorList>
            <person name="Yin Z."/>
            <person name="Huang L."/>
        </authorList>
    </citation>
    <scope>NUCLEOTIDE SEQUENCE [LARGE SCALE GENOMIC DNA]</scope>
    <source>
        <strain evidence="3 4">YSFL</strain>
    </source>
</reference>
<keyword evidence="4" id="KW-1185">Reference proteome</keyword>
<dbReference type="InterPro" id="IPR042099">
    <property type="entry name" value="ANL_N_sf"/>
</dbReference>
<organism evidence="3 4">
    <name type="scientific">Cytospora chrysosperma</name>
    <name type="common">Cytospora canker fungus</name>
    <name type="synonym">Sphaeria chrysosperma</name>
    <dbReference type="NCBI Taxonomy" id="252740"/>
    <lineage>
        <taxon>Eukaryota</taxon>
        <taxon>Fungi</taxon>
        <taxon>Dikarya</taxon>
        <taxon>Ascomycota</taxon>
        <taxon>Pezizomycotina</taxon>
        <taxon>Sordariomycetes</taxon>
        <taxon>Sordariomycetidae</taxon>
        <taxon>Diaporthales</taxon>
        <taxon>Cytosporaceae</taxon>
        <taxon>Cytospora</taxon>
    </lineage>
</organism>
<dbReference type="GO" id="GO:0004467">
    <property type="term" value="F:long-chain fatty acid-CoA ligase activity"/>
    <property type="evidence" value="ECO:0007669"/>
    <property type="project" value="TreeGrafter"/>
</dbReference>
<dbReference type="EMBL" id="LJZO01000004">
    <property type="protein sequence ID" value="ROW02812.1"/>
    <property type="molecule type" value="Genomic_DNA"/>
</dbReference>
<dbReference type="SUPFAM" id="SSF56801">
    <property type="entry name" value="Acetyl-CoA synthetase-like"/>
    <property type="match status" value="1"/>
</dbReference>
<gene>
    <name evidence="3" type="ORF">VSDG_01634</name>
</gene>
<proteinExistence type="predicted"/>
<dbReference type="AlphaFoldDB" id="A0A423WHG8"/>
<evidence type="ECO:0000256" key="2">
    <source>
        <dbReference type="SAM" id="Phobius"/>
    </source>
</evidence>
<feature type="transmembrane region" description="Helical" evidence="2">
    <location>
        <begin position="22"/>
        <end position="42"/>
    </location>
</feature>
<keyword evidence="2" id="KW-1133">Transmembrane helix</keyword>
<sequence length="660" mass="71410">MGLYEKAMWQFDEGITGLFGQWNAWTTGIATFLVVFLSYQLFARRDPDTHPLLLARQAQPSPVRQEGESSVYRSHSSPHGMPLNSGLNVKEPGAAKWFRGRDGDLRDVWRQAVRGASEADKPVGKGKILTVLGDDKATEHQLDDVTRQINLIGKHIADQGGARVAIYLPNSVEFMAILFACAFHNLEAILIPFDQSDEAVITMLRRSAADTVVALPGSFPFETVFKSYPSLRQLIWVVDEGNRHLDWNEVPQGVGGSVNVATWQDIVQESPADAGKELPPVEGQSEPQDVTIFWQSKPGVMEEMVRFTSPNFVSAIAAQLFAIPQSQRMGPSDLFLPADALTNIYTLVLTLTALYSNASVAFNSSTSDEMDLSLATRGIAPTVVVASPKGLLKTHGETKRRVGSFLASKIHWLQTRTLTQSGVMPVASFLTSYNDSARPAIGRTPGKLRLVYTAERAGCGTPPLSSAVLSDLRIYLGARVVYALTAAKVAGAVSQTQFYDYRVHEDKCSHFGPPVTCTEIFLRDSGAHKITDEKAVGERRQARAPADGQAALQLGLDPVGLLVHLPAALVAALVDGVHGRAQEQPDGLVDVGLGGHRGQGELGERLGDSHNGLELTHGDGDGRARVGLDLRGMYLSANGDEVRGELLRGCFAETWGTPAE</sequence>
<dbReference type="STRING" id="252740.A0A423WHG8"/>
<keyword evidence="2" id="KW-0472">Membrane</keyword>
<evidence type="ECO:0000313" key="3">
    <source>
        <dbReference type="EMBL" id="ROW02812.1"/>
    </source>
</evidence>
<evidence type="ECO:0000256" key="1">
    <source>
        <dbReference type="SAM" id="MobiDB-lite"/>
    </source>
</evidence>
<feature type="region of interest" description="Disordered" evidence="1">
    <location>
        <begin position="55"/>
        <end position="85"/>
    </location>
</feature>
<dbReference type="GO" id="GO:0005783">
    <property type="term" value="C:endoplasmic reticulum"/>
    <property type="evidence" value="ECO:0007669"/>
    <property type="project" value="TreeGrafter"/>
</dbReference>
<evidence type="ECO:0000313" key="4">
    <source>
        <dbReference type="Proteomes" id="UP000284375"/>
    </source>
</evidence>
<protein>
    <submittedName>
        <fullName evidence="3">Uncharacterized protein</fullName>
    </submittedName>
</protein>
<keyword evidence="2" id="KW-0812">Transmembrane</keyword>
<dbReference type="PANTHER" id="PTHR43272">
    <property type="entry name" value="LONG-CHAIN-FATTY-ACID--COA LIGASE"/>
    <property type="match status" value="1"/>
</dbReference>
<dbReference type="Gene3D" id="3.40.50.12780">
    <property type="entry name" value="N-terminal domain of ligase-like"/>
    <property type="match status" value="1"/>
</dbReference>
<dbReference type="Proteomes" id="UP000284375">
    <property type="component" value="Unassembled WGS sequence"/>
</dbReference>